<evidence type="ECO:0000313" key="2">
    <source>
        <dbReference type="EMBL" id="KAL2602987.1"/>
    </source>
</evidence>
<accession>A0ABD1XDS2</accession>
<sequence>MAPHSSRNLKTKEVKISHLTVANRKKMESWGLGGLFAVDWSGTYDNLLENLATKQKAGGPSLNTMGSRRNGPRKCGGRFTTFLRRVLEHHAWVAITNPVAPTPDWGDAVEKTVSRQIKGLGVCNKATCLGPYLVHLYSHFHEIDAKEKEDSKKRKASIQTVSKSDTKTELEDEKEPPKEIPSVFCEGEASGKLLEAFHVEIGSMTAEAVARNMKEMFVSHHHRLFSVIFRPWKEMVRNLLA</sequence>
<name>A0ABD1XDS2_9MARC</name>
<organism evidence="2 3">
    <name type="scientific">Riccia fluitans</name>
    <dbReference type="NCBI Taxonomy" id="41844"/>
    <lineage>
        <taxon>Eukaryota</taxon>
        <taxon>Viridiplantae</taxon>
        <taxon>Streptophyta</taxon>
        <taxon>Embryophyta</taxon>
        <taxon>Marchantiophyta</taxon>
        <taxon>Marchantiopsida</taxon>
        <taxon>Marchantiidae</taxon>
        <taxon>Marchantiales</taxon>
        <taxon>Ricciaceae</taxon>
        <taxon>Riccia</taxon>
    </lineage>
</organism>
<protein>
    <submittedName>
        <fullName evidence="2">Uncharacterized protein</fullName>
    </submittedName>
</protein>
<reference evidence="2 3" key="1">
    <citation type="submission" date="2024-09" db="EMBL/GenBank/DDBJ databases">
        <title>Chromosome-scale assembly of Riccia fluitans.</title>
        <authorList>
            <person name="Paukszto L."/>
            <person name="Sawicki J."/>
            <person name="Karawczyk K."/>
            <person name="Piernik-Szablinska J."/>
            <person name="Szczecinska M."/>
            <person name="Mazdziarz M."/>
        </authorList>
    </citation>
    <scope>NUCLEOTIDE SEQUENCE [LARGE SCALE GENOMIC DNA]</scope>
    <source>
        <strain evidence="2">Rf_01</strain>
        <tissue evidence="2">Aerial parts of the thallus</tissue>
    </source>
</reference>
<comment type="caution">
    <text evidence="2">The sequence shown here is derived from an EMBL/GenBank/DDBJ whole genome shotgun (WGS) entry which is preliminary data.</text>
</comment>
<keyword evidence="3" id="KW-1185">Reference proteome</keyword>
<gene>
    <name evidence="2" type="ORF">R1flu_013132</name>
</gene>
<dbReference type="Proteomes" id="UP001605036">
    <property type="component" value="Unassembled WGS sequence"/>
</dbReference>
<dbReference type="EMBL" id="JBHFFA010000142">
    <property type="protein sequence ID" value="KAL2602987.1"/>
    <property type="molecule type" value="Genomic_DNA"/>
</dbReference>
<evidence type="ECO:0000313" key="3">
    <source>
        <dbReference type="Proteomes" id="UP001605036"/>
    </source>
</evidence>
<evidence type="ECO:0000256" key="1">
    <source>
        <dbReference type="SAM" id="MobiDB-lite"/>
    </source>
</evidence>
<feature type="region of interest" description="Disordered" evidence="1">
    <location>
        <begin position="148"/>
        <end position="181"/>
    </location>
</feature>
<dbReference type="AlphaFoldDB" id="A0ABD1XDS2"/>
<proteinExistence type="predicted"/>